<dbReference type="GO" id="GO:0006511">
    <property type="term" value="P:ubiquitin-dependent protein catabolic process"/>
    <property type="evidence" value="ECO:0000318"/>
    <property type="project" value="GO_Central"/>
</dbReference>
<dbReference type="Gene3D" id="3.30.40.10">
    <property type="entry name" value="Zinc/RING finger domain, C3HC4 (zinc finger)"/>
    <property type="match status" value="1"/>
</dbReference>
<evidence type="ECO:0000313" key="18">
    <source>
        <dbReference type="EMBL" id="EEF40559.1"/>
    </source>
</evidence>
<feature type="region of interest" description="Disordered" evidence="15">
    <location>
        <begin position="175"/>
        <end position="248"/>
    </location>
</feature>
<keyword evidence="11 16" id="KW-1133">Transmembrane helix</keyword>
<evidence type="ECO:0000256" key="5">
    <source>
        <dbReference type="ARBA" id="ARBA00022679"/>
    </source>
</evidence>
<dbReference type="EMBL" id="EQ973883">
    <property type="protein sequence ID" value="EEF40559.1"/>
    <property type="molecule type" value="Genomic_DNA"/>
</dbReference>
<dbReference type="PANTHER" id="PTHR46913">
    <property type="entry name" value="RING-H2 FINGER PROTEIN ATL16"/>
    <property type="match status" value="1"/>
</dbReference>
<evidence type="ECO:0000256" key="6">
    <source>
        <dbReference type="ARBA" id="ARBA00022692"/>
    </source>
</evidence>
<keyword evidence="5" id="KW-0808">Transferase</keyword>
<dbReference type="PANTHER" id="PTHR46913:SF23">
    <property type="entry name" value="E3 UBIQUITIN-PROTEIN LIGASE RHA4A-RELATED"/>
    <property type="match status" value="1"/>
</dbReference>
<dbReference type="SMART" id="SM00184">
    <property type="entry name" value="RING"/>
    <property type="match status" value="1"/>
</dbReference>
<proteinExistence type="inferred from homology"/>
<evidence type="ECO:0000256" key="15">
    <source>
        <dbReference type="SAM" id="MobiDB-lite"/>
    </source>
</evidence>
<gene>
    <name evidence="18" type="ORF">RCOM_1329400</name>
</gene>
<keyword evidence="12 16" id="KW-0472">Membrane</keyword>
<dbReference type="SUPFAM" id="SSF57850">
    <property type="entry name" value="RING/U-box"/>
    <property type="match status" value="1"/>
</dbReference>
<name>B9S6Y0_RICCO</name>
<evidence type="ECO:0000256" key="14">
    <source>
        <dbReference type="PROSITE-ProRule" id="PRU00175"/>
    </source>
</evidence>
<dbReference type="InterPro" id="IPR001841">
    <property type="entry name" value="Znf_RING"/>
</dbReference>
<dbReference type="CDD" id="cd16461">
    <property type="entry name" value="RING-H2_EL5-like"/>
    <property type="match status" value="1"/>
</dbReference>
<keyword evidence="6 16" id="KW-0812">Transmembrane</keyword>
<evidence type="ECO:0000256" key="1">
    <source>
        <dbReference type="ARBA" id="ARBA00000900"/>
    </source>
</evidence>
<dbReference type="PROSITE" id="PS50089">
    <property type="entry name" value="ZF_RING_2"/>
    <property type="match status" value="1"/>
</dbReference>
<dbReference type="Pfam" id="PF13639">
    <property type="entry name" value="zf-RING_2"/>
    <property type="match status" value="1"/>
</dbReference>
<evidence type="ECO:0000256" key="2">
    <source>
        <dbReference type="ARBA" id="ARBA00004167"/>
    </source>
</evidence>
<dbReference type="InterPro" id="IPR044600">
    <property type="entry name" value="ATL1/ATL16-like"/>
</dbReference>
<keyword evidence="9" id="KW-0833">Ubl conjugation pathway</keyword>
<keyword evidence="8 14" id="KW-0863">Zinc-finger</keyword>
<sequence>MSRFKSQPPSCCSEPSSSSSVASTELKLYQAFIFSVPIFFTFVLLFLFYLFYLRRRRVDWASLRMRANLQGSDNIFRAELGLKKEVREMLPIIVYKESFSVKDTQCPVCLGDYQAEDRLQQIPACGHTFHMVCIDHWLANHTTCPLCRLSLVAPAKVPTESPNNQVEAGQESFVAVSGGETSAQSGSGPGSCGESNSRGLSEPRNEDSGTAHSSAEEEERRSQSADQGKEVRDEKKESEERENIREELKLKDEMQNPFLFIKKGAFQRNSSLMTMSGNAVAIESIIGGCSEIGAGHCRLAAILFAHQAWPRFMNRRFRSSLELVGSNLRFWFRQIQQ</sequence>
<keyword evidence="19" id="KW-1185">Reference proteome</keyword>
<keyword evidence="7" id="KW-0479">Metal-binding</keyword>
<dbReference type="eggNOG" id="KOG0800">
    <property type="taxonomic scope" value="Eukaryota"/>
</dbReference>
<dbReference type="FunFam" id="3.30.40.10:FF:000503">
    <property type="entry name" value="RING-H2 finger protein ATL7"/>
    <property type="match status" value="1"/>
</dbReference>
<evidence type="ECO:0000313" key="19">
    <source>
        <dbReference type="Proteomes" id="UP000008311"/>
    </source>
</evidence>
<evidence type="ECO:0000256" key="8">
    <source>
        <dbReference type="ARBA" id="ARBA00022771"/>
    </source>
</evidence>
<evidence type="ECO:0000256" key="4">
    <source>
        <dbReference type="ARBA" id="ARBA00012483"/>
    </source>
</evidence>
<dbReference type="GO" id="GO:0061630">
    <property type="term" value="F:ubiquitin protein ligase activity"/>
    <property type="evidence" value="ECO:0000318"/>
    <property type="project" value="GO_Central"/>
</dbReference>
<dbReference type="FunCoup" id="B9S6Y0">
    <property type="interactions" value="10"/>
</dbReference>
<evidence type="ECO:0000256" key="13">
    <source>
        <dbReference type="ARBA" id="ARBA00024209"/>
    </source>
</evidence>
<dbReference type="GO" id="GO:0016567">
    <property type="term" value="P:protein ubiquitination"/>
    <property type="evidence" value="ECO:0007669"/>
    <property type="project" value="InterPro"/>
</dbReference>
<protein>
    <recommendedName>
        <fullName evidence="4">RING-type E3 ubiquitin transferase</fullName>
        <ecNumber evidence="4">2.3.2.27</ecNumber>
    </recommendedName>
</protein>
<dbReference type="InterPro" id="IPR013083">
    <property type="entry name" value="Znf_RING/FYVE/PHD"/>
</dbReference>
<feature type="domain" description="RING-type" evidence="17">
    <location>
        <begin position="106"/>
        <end position="148"/>
    </location>
</feature>
<dbReference type="Proteomes" id="UP000008311">
    <property type="component" value="Unassembled WGS sequence"/>
</dbReference>
<dbReference type="GO" id="GO:0016020">
    <property type="term" value="C:membrane"/>
    <property type="evidence" value="ECO:0000318"/>
    <property type="project" value="GO_Central"/>
</dbReference>
<evidence type="ECO:0000256" key="12">
    <source>
        <dbReference type="ARBA" id="ARBA00023136"/>
    </source>
</evidence>
<feature type="compositionally biased region" description="Basic and acidic residues" evidence="15">
    <location>
        <begin position="201"/>
        <end position="248"/>
    </location>
</feature>
<comment type="similarity">
    <text evidence="13">Belongs to the RING-type zinc finger family. ATL subfamily.</text>
</comment>
<comment type="subcellular location">
    <subcellularLocation>
        <location evidence="2">Membrane</location>
        <topology evidence="2">Single-pass membrane protein</topology>
    </subcellularLocation>
</comment>
<dbReference type="InParanoid" id="B9S6Y0"/>
<feature type="transmembrane region" description="Helical" evidence="16">
    <location>
        <begin position="28"/>
        <end position="52"/>
    </location>
</feature>
<keyword evidence="10" id="KW-0862">Zinc</keyword>
<evidence type="ECO:0000256" key="7">
    <source>
        <dbReference type="ARBA" id="ARBA00022723"/>
    </source>
</evidence>
<dbReference type="AlphaFoldDB" id="B9S6Y0"/>
<comment type="pathway">
    <text evidence="3">Protein modification; protein ubiquitination.</text>
</comment>
<evidence type="ECO:0000256" key="10">
    <source>
        <dbReference type="ARBA" id="ARBA00022833"/>
    </source>
</evidence>
<dbReference type="STRING" id="3988.B9S6Y0"/>
<evidence type="ECO:0000256" key="9">
    <source>
        <dbReference type="ARBA" id="ARBA00022786"/>
    </source>
</evidence>
<accession>B9S6Y0</accession>
<dbReference type="GO" id="GO:0008270">
    <property type="term" value="F:zinc ion binding"/>
    <property type="evidence" value="ECO:0007669"/>
    <property type="project" value="UniProtKB-KW"/>
</dbReference>
<reference evidence="19" key="1">
    <citation type="journal article" date="2010" name="Nat. Biotechnol.">
        <title>Draft genome sequence of the oilseed species Ricinus communis.</title>
        <authorList>
            <person name="Chan A.P."/>
            <person name="Crabtree J."/>
            <person name="Zhao Q."/>
            <person name="Lorenzi H."/>
            <person name="Orvis J."/>
            <person name="Puiu D."/>
            <person name="Melake-Berhan A."/>
            <person name="Jones K.M."/>
            <person name="Redman J."/>
            <person name="Chen G."/>
            <person name="Cahoon E.B."/>
            <person name="Gedil M."/>
            <person name="Stanke M."/>
            <person name="Haas B.J."/>
            <person name="Wortman J.R."/>
            <person name="Fraser-Liggett C.M."/>
            <person name="Ravel J."/>
            <person name="Rabinowicz P.D."/>
        </authorList>
    </citation>
    <scope>NUCLEOTIDE SEQUENCE [LARGE SCALE GENOMIC DNA]</scope>
    <source>
        <strain evidence="19">cv. Hale</strain>
    </source>
</reference>
<evidence type="ECO:0000256" key="3">
    <source>
        <dbReference type="ARBA" id="ARBA00004906"/>
    </source>
</evidence>
<comment type="catalytic activity">
    <reaction evidence="1">
        <text>S-ubiquitinyl-[E2 ubiquitin-conjugating enzyme]-L-cysteine + [acceptor protein]-L-lysine = [E2 ubiquitin-conjugating enzyme]-L-cysteine + N(6)-ubiquitinyl-[acceptor protein]-L-lysine.</text>
        <dbReference type="EC" id="2.3.2.27"/>
    </reaction>
</comment>
<evidence type="ECO:0000256" key="16">
    <source>
        <dbReference type="SAM" id="Phobius"/>
    </source>
</evidence>
<evidence type="ECO:0000259" key="17">
    <source>
        <dbReference type="PROSITE" id="PS50089"/>
    </source>
</evidence>
<organism evidence="18 19">
    <name type="scientific">Ricinus communis</name>
    <name type="common">Castor bean</name>
    <dbReference type="NCBI Taxonomy" id="3988"/>
    <lineage>
        <taxon>Eukaryota</taxon>
        <taxon>Viridiplantae</taxon>
        <taxon>Streptophyta</taxon>
        <taxon>Embryophyta</taxon>
        <taxon>Tracheophyta</taxon>
        <taxon>Spermatophyta</taxon>
        <taxon>Magnoliopsida</taxon>
        <taxon>eudicotyledons</taxon>
        <taxon>Gunneridae</taxon>
        <taxon>Pentapetalae</taxon>
        <taxon>rosids</taxon>
        <taxon>fabids</taxon>
        <taxon>Malpighiales</taxon>
        <taxon>Euphorbiaceae</taxon>
        <taxon>Acalyphoideae</taxon>
        <taxon>Acalypheae</taxon>
        <taxon>Ricinus</taxon>
    </lineage>
</organism>
<dbReference type="EC" id="2.3.2.27" evidence="4"/>
<evidence type="ECO:0000256" key="11">
    <source>
        <dbReference type="ARBA" id="ARBA00022989"/>
    </source>
</evidence>